<dbReference type="EMBL" id="QXTF01000003">
    <property type="protein sequence ID" value="RIX27282.1"/>
    <property type="molecule type" value="Genomic_DNA"/>
</dbReference>
<dbReference type="SUPFAM" id="SSF51182">
    <property type="entry name" value="RmlC-like cupins"/>
    <property type="match status" value="1"/>
</dbReference>
<dbReference type="AlphaFoldDB" id="A0A418PYZ0"/>
<dbReference type="Proteomes" id="UP000285023">
    <property type="component" value="Unassembled WGS sequence"/>
</dbReference>
<accession>A0A418PYZ0</accession>
<dbReference type="OrthoDB" id="3829432at2"/>
<dbReference type="RefSeq" id="WP_119533435.1">
    <property type="nucleotide sequence ID" value="NZ_QXTF01000003.1"/>
</dbReference>
<organism evidence="1 2">
    <name type="scientific">Sphingomonas edaphi</name>
    <dbReference type="NCBI Taxonomy" id="2315689"/>
    <lineage>
        <taxon>Bacteria</taxon>
        <taxon>Pseudomonadati</taxon>
        <taxon>Pseudomonadota</taxon>
        <taxon>Alphaproteobacteria</taxon>
        <taxon>Sphingomonadales</taxon>
        <taxon>Sphingomonadaceae</taxon>
        <taxon>Sphingomonas</taxon>
    </lineage>
</organism>
<evidence type="ECO:0000313" key="2">
    <source>
        <dbReference type="Proteomes" id="UP000285023"/>
    </source>
</evidence>
<protein>
    <submittedName>
        <fullName evidence="1">Cupin</fullName>
    </submittedName>
</protein>
<dbReference type="InterPro" id="IPR014710">
    <property type="entry name" value="RmlC-like_jellyroll"/>
</dbReference>
<name>A0A418PYZ0_9SPHN</name>
<gene>
    <name evidence="1" type="ORF">D3M59_09510</name>
</gene>
<keyword evidence="2" id="KW-1185">Reference proteome</keyword>
<dbReference type="InterPro" id="IPR011051">
    <property type="entry name" value="RmlC_Cupin_sf"/>
</dbReference>
<evidence type="ECO:0000313" key="1">
    <source>
        <dbReference type="EMBL" id="RIX27282.1"/>
    </source>
</evidence>
<reference evidence="1 2" key="1">
    <citation type="submission" date="2018-09" db="EMBL/GenBank/DDBJ databases">
        <title>Sphingomonas sp. DAC4.</title>
        <authorList>
            <person name="Seo T."/>
        </authorList>
    </citation>
    <scope>NUCLEOTIDE SEQUENCE [LARGE SCALE GENOMIC DNA]</scope>
    <source>
        <strain evidence="1 2">DAC4</strain>
    </source>
</reference>
<proteinExistence type="predicted"/>
<dbReference type="Gene3D" id="2.60.120.10">
    <property type="entry name" value="Jelly Rolls"/>
    <property type="match status" value="1"/>
</dbReference>
<comment type="caution">
    <text evidence="1">The sequence shown here is derived from an EMBL/GenBank/DDBJ whole genome shotgun (WGS) entry which is preliminary data.</text>
</comment>
<sequence>MQIYDAMALRGPDDWSGPTLPAIGNAVAKLRWISTPFRWHRNTGRELFMVIDGEVDMHVRAGPDAPVDVVNLTSGSMVLIDDGEEHVAYPRGEARILVVEQEQSE</sequence>